<keyword evidence="3" id="KW-1185">Reference proteome</keyword>
<proteinExistence type="predicted"/>
<name>A0A6I4UWF2_9SPHN</name>
<dbReference type="OrthoDB" id="8537166at2"/>
<dbReference type="GO" id="GO:0005506">
    <property type="term" value="F:iron ion binding"/>
    <property type="evidence" value="ECO:0007669"/>
    <property type="project" value="InterPro"/>
</dbReference>
<sequence>MAVALAGCNGSEGGEQGATGEPRYLKAHSAQQLMAQVVQPTAEVFWNSAGYVMDETGEHDLTPTTDEGWQATRTAAATITEMGNLLMTPVYAEGRGADWIEFSRALVEVGQKAEEAAANRDSEAVFEVGGTMYNVCTACHQAYLPEEQAAAANASQQ</sequence>
<comment type="caution">
    <text evidence="2">The sequence shown here is derived from an EMBL/GenBank/DDBJ whole genome shotgun (WGS) entry which is preliminary data.</text>
</comment>
<evidence type="ECO:0000313" key="3">
    <source>
        <dbReference type="Proteomes" id="UP000469159"/>
    </source>
</evidence>
<feature type="region of interest" description="Disordered" evidence="1">
    <location>
        <begin position="1"/>
        <end position="20"/>
    </location>
</feature>
<organism evidence="2 3">
    <name type="scientific">Croceibacterium soli</name>
    <dbReference type="NCBI Taxonomy" id="1739690"/>
    <lineage>
        <taxon>Bacteria</taxon>
        <taxon>Pseudomonadati</taxon>
        <taxon>Pseudomonadota</taxon>
        <taxon>Alphaproteobacteria</taxon>
        <taxon>Sphingomonadales</taxon>
        <taxon>Erythrobacteraceae</taxon>
        <taxon>Croceibacterium</taxon>
    </lineage>
</organism>
<evidence type="ECO:0000256" key="1">
    <source>
        <dbReference type="SAM" id="MobiDB-lite"/>
    </source>
</evidence>
<gene>
    <name evidence="2" type="ORF">GRI75_11190</name>
</gene>
<dbReference type="SUPFAM" id="SSF47175">
    <property type="entry name" value="Cytochromes"/>
    <property type="match status" value="1"/>
</dbReference>
<dbReference type="GO" id="GO:0020037">
    <property type="term" value="F:heme binding"/>
    <property type="evidence" value="ECO:0007669"/>
    <property type="project" value="InterPro"/>
</dbReference>
<accession>A0A6I4UWF2</accession>
<protein>
    <recommendedName>
        <fullName evidence="4">Cytochrome c domain-containing protein</fullName>
    </recommendedName>
</protein>
<reference evidence="2 3" key="1">
    <citation type="submission" date="2019-12" db="EMBL/GenBank/DDBJ databases">
        <title>Genomic-based taxomic classification of the family Erythrobacteraceae.</title>
        <authorList>
            <person name="Xu L."/>
        </authorList>
    </citation>
    <scope>NUCLEOTIDE SEQUENCE [LARGE SCALE GENOMIC DNA]</scope>
    <source>
        <strain evidence="2 3">MCCC 1K02066</strain>
    </source>
</reference>
<evidence type="ECO:0008006" key="4">
    <source>
        <dbReference type="Google" id="ProtNLM"/>
    </source>
</evidence>
<dbReference type="InterPro" id="IPR010980">
    <property type="entry name" value="Cyt_c/b562"/>
</dbReference>
<dbReference type="RefSeq" id="WP_160747061.1">
    <property type="nucleotide sequence ID" value="NZ_WTYK01000006.1"/>
</dbReference>
<dbReference type="AlphaFoldDB" id="A0A6I4UWF2"/>
<dbReference type="EMBL" id="WTYK01000006">
    <property type="protein sequence ID" value="MXP42204.1"/>
    <property type="molecule type" value="Genomic_DNA"/>
</dbReference>
<dbReference type="Proteomes" id="UP000469159">
    <property type="component" value="Unassembled WGS sequence"/>
</dbReference>
<evidence type="ECO:0000313" key="2">
    <source>
        <dbReference type="EMBL" id="MXP42204.1"/>
    </source>
</evidence>
<dbReference type="GO" id="GO:0009055">
    <property type="term" value="F:electron transfer activity"/>
    <property type="evidence" value="ECO:0007669"/>
    <property type="project" value="InterPro"/>
</dbReference>
<dbReference type="GO" id="GO:0022900">
    <property type="term" value="P:electron transport chain"/>
    <property type="evidence" value="ECO:0007669"/>
    <property type="project" value="InterPro"/>
</dbReference>